<accession>A0A644X6C6</accession>
<dbReference type="AlphaFoldDB" id="A0A644X6C6"/>
<gene>
    <name evidence="1" type="ORF">SDC9_57711</name>
</gene>
<comment type="caution">
    <text evidence="1">The sequence shown here is derived from an EMBL/GenBank/DDBJ whole genome shotgun (WGS) entry which is preliminary data.</text>
</comment>
<sequence>MSKMQEMLEEAIEKFGLSDIATLRLSEKRDEEIAVEQKQIYRLYKEQSI</sequence>
<reference evidence="1" key="1">
    <citation type="submission" date="2019-08" db="EMBL/GenBank/DDBJ databases">
        <authorList>
            <person name="Kucharzyk K."/>
            <person name="Murdoch R.W."/>
            <person name="Higgins S."/>
            <person name="Loffler F."/>
        </authorList>
    </citation>
    <scope>NUCLEOTIDE SEQUENCE</scope>
</reference>
<evidence type="ECO:0000313" key="1">
    <source>
        <dbReference type="EMBL" id="MPM11368.1"/>
    </source>
</evidence>
<proteinExistence type="predicted"/>
<dbReference type="EMBL" id="VSSQ01001821">
    <property type="protein sequence ID" value="MPM11368.1"/>
    <property type="molecule type" value="Genomic_DNA"/>
</dbReference>
<name>A0A644X6C6_9ZZZZ</name>
<organism evidence="1">
    <name type="scientific">bioreactor metagenome</name>
    <dbReference type="NCBI Taxonomy" id="1076179"/>
    <lineage>
        <taxon>unclassified sequences</taxon>
        <taxon>metagenomes</taxon>
        <taxon>ecological metagenomes</taxon>
    </lineage>
</organism>
<protein>
    <submittedName>
        <fullName evidence="1">Uncharacterized protein</fullName>
    </submittedName>
</protein>